<keyword evidence="3" id="KW-1185">Reference proteome</keyword>
<protein>
    <submittedName>
        <fullName evidence="2">Uncharacterized protein</fullName>
    </submittedName>
</protein>
<dbReference type="EMBL" id="ML975294">
    <property type="protein sequence ID" value="KAF1834967.1"/>
    <property type="molecule type" value="Genomic_DNA"/>
</dbReference>
<proteinExistence type="predicted"/>
<gene>
    <name evidence="2" type="ORF">BDW02DRAFT_638942</name>
</gene>
<organism evidence="2 3">
    <name type="scientific">Decorospora gaudefroyi</name>
    <dbReference type="NCBI Taxonomy" id="184978"/>
    <lineage>
        <taxon>Eukaryota</taxon>
        <taxon>Fungi</taxon>
        <taxon>Dikarya</taxon>
        <taxon>Ascomycota</taxon>
        <taxon>Pezizomycotina</taxon>
        <taxon>Dothideomycetes</taxon>
        <taxon>Pleosporomycetidae</taxon>
        <taxon>Pleosporales</taxon>
        <taxon>Pleosporineae</taxon>
        <taxon>Pleosporaceae</taxon>
        <taxon>Decorospora</taxon>
    </lineage>
</organism>
<name>A0A6A5KGX8_9PLEO</name>
<feature type="compositionally biased region" description="Low complexity" evidence="1">
    <location>
        <begin position="205"/>
        <end position="214"/>
    </location>
</feature>
<feature type="region of interest" description="Disordered" evidence="1">
    <location>
        <begin position="1"/>
        <end position="97"/>
    </location>
</feature>
<dbReference type="OrthoDB" id="3875902at2759"/>
<evidence type="ECO:0000313" key="2">
    <source>
        <dbReference type="EMBL" id="KAF1834967.1"/>
    </source>
</evidence>
<sequence length="469" mass="52750">MRPNIPHSYSNTSDASTPASTRSSFSHESNGSSASSLASRPKRSSLKPSLKSSESIALNSNRKSSPPTVRFAEPESLPKLHTWPKTRQKPIQPPEPLINRITNPLIRSQHHHTLPFASPTSSLVRQRSSLKLCATQPPPSFQRPVSLPTPHTKAVTKRTSTNKFFPTPPPQPDPRWAGIPLPAHFTPPALSPRSRIPSYQSTISTQSAPATLQTPAPPTGIPSKQHNPLEHYVPCLYPSCTAHYTRAHTGPTYHHPQAPYSLSRLHGYCPRHATQDLKQENTHCKHEYERLRQTAGRKTLGVIAGEFEAFKTGFRHERRARDEQLRRELRFRVLGVCACESEGKDGGDGGCCCGSGFWDWKFWARPCTTDSCQVTYSPYANHVYGFYFRKSRSSSSSSAAASPLQTLCPTCAQTELSRFQHRVKEKWNSRCGWDSLEWEEWLGNVVKDRKMDEEFWLGAQERAYQKENT</sequence>
<accession>A0A6A5KGX8</accession>
<evidence type="ECO:0000256" key="1">
    <source>
        <dbReference type="SAM" id="MobiDB-lite"/>
    </source>
</evidence>
<evidence type="ECO:0000313" key="3">
    <source>
        <dbReference type="Proteomes" id="UP000800040"/>
    </source>
</evidence>
<reference evidence="2" key="1">
    <citation type="submission" date="2020-01" db="EMBL/GenBank/DDBJ databases">
        <authorList>
            <consortium name="DOE Joint Genome Institute"/>
            <person name="Haridas S."/>
            <person name="Albert R."/>
            <person name="Binder M."/>
            <person name="Bloem J."/>
            <person name="Labutti K."/>
            <person name="Salamov A."/>
            <person name="Andreopoulos B."/>
            <person name="Baker S.E."/>
            <person name="Barry K."/>
            <person name="Bills G."/>
            <person name="Bluhm B.H."/>
            <person name="Cannon C."/>
            <person name="Castanera R."/>
            <person name="Culley D.E."/>
            <person name="Daum C."/>
            <person name="Ezra D."/>
            <person name="Gonzalez J.B."/>
            <person name="Henrissat B."/>
            <person name="Kuo A."/>
            <person name="Liang C."/>
            <person name="Lipzen A."/>
            <person name="Lutzoni F."/>
            <person name="Magnuson J."/>
            <person name="Mondo S."/>
            <person name="Nolan M."/>
            <person name="Ohm R."/>
            <person name="Pangilinan J."/>
            <person name="Park H.-J."/>
            <person name="Ramirez L."/>
            <person name="Alfaro M."/>
            <person name="Sun H."/>
            <person name="Tritt A."/>
            <person name="Yoshinaga Y."/>
            <person name="Zwiers L.-H."/>
            <person name="Turgeon B.G."/>
            <person name="Goodwin S.B."/>
            <person name="Spatafora J.W."/>
            <person name="Crous P.W."/>
            <person name="Grigoriev I.V."/>
        </authorList>
    </citation>
    <scope>NUCLEOTIDE SEQUENCE</scope>
    <source>
        <strain evidence="2">P77</strain>
    </source>
</reference>
<dbReference type="Proteomes" id="UP000800040">
    <property type="component" value="Unassembled WGS sequence"/>
</dbReference>
<dbReference type="AlphaFoldDB" id="A0A6A5KGX8"/>
<feature type="region of interest" description="Disordered" evidence="1">
    <location>
        <begin position="156"/>
        <end position="225"/>
    </location>
</feature>
<feature type="compositionally biased region" description="Polar residues" evidence="1">
    <location>
        <begin position="54"/>
        <end position="67"/>
    </location>
</feature>
<feature type="compositionally biased region" description="Polar residues" evidence="1">
    <location>
        <begin position="7"/>
        <end position="21"/>
    </location>
</feature>
<feature type="compositionally biased region" description="Low complexity" evidence="1">
    <location>
        <begin position="22"/>
        <end position="39"/>
    </location>
</feature>